<sequence length="683" mass="76932">MPNPTSRVTSLITSDYAPFLEEDVANERCIPLEMFLQEILHVSPERKDRMQNLAATKGFQNKLDSYKQEVGRETDLYEPFVELANFCLDKFGMNHLQFCRNDPTIIRGSKSSRKPDVVNVEREALGNNGRGGVTPKHMHKAGPGREDAFHWPELRSFWEFKVKVDTSPPTVKTPATNPPKANSRQRAEPKAPTRESLPRSGKAISNPEAVSVGNKRPSEDTGSLGLPPKRFRTENVDTKIQCASYALELLSNGGLRSHVIAVLVSRNSLELLYYDRSLVLKSQALDFTEDTASFLAILFGFGNLTPTQWGDPASTLLKAPKVAAFSDDYKAMYFGYVLTLSEGWQLQLGNVIFRAHGIIGRGTVVVGAKVVASPLPNFVGKRVVVKWSWVATTRKEEGYIVKKAVEHADANRPSMRHHLPNIYHYQEFPKQTPQCQKFLLANFKDAYEERVLRIVVQEELHPITDLTDATELAEAFKQIFELDAGYRWLYEGPKIMHRDVSISNLMFHRIDGKLYGVLNDFDLAAFHDGSVPSTSKQRTGTKPFMARDLLEHPPPRHFYRHDLESFLYVLAFLTCDTSAPGSTLGTWIDLGMVALQDAKSNVLTIKRFPPQKPAFEGFDFWITLLRQLFTEGLSKRTRHEDDEFFARRTGALLPLDFDHETLGGCVTFATFAAALEKPLLQPA</sequence>
<dbReference type="InterPro" id="IPR000719">
    <property type="entry name" value="Prot_kinase_dom"/>
</dbReference>
<dbReference type="InterPro" id="IPR040976">
    <property type="entry name" value="Pkinase_fungal"/>
</dbReference>
<feature type="compositionally biased region" description="Polar residues" evidence="1">
    <location>
        <begin position="167"/>
        <end position="184"/>
    </location>
</feature>
<dbReference type="PROSITE" id="PS50011">
    <property type="entry name" value="PROTEIN_KINASE_DOM"/>
    <property type="match status" value="1"/>
</dbReference>
<protein>
    <recommendedName>
        <fullName evidence="2">Protein kinase domain-containing protein</fullName>
    </recommendedName>
</protein>
<keyword evidence="4" id="KW-1185">Reference proteome</keyword>
<proteinExistence type="predicted"/>
<reference evidence="3" key="1">
    <citation type="submission" date="2022-08" db="EMBL/GenBank/DDBJ databases">
        <title>A Global Phylogenomic Analysis of the Shiitake Genus Lentinula.</title>
        <authorList>
            <consortium name="DOE Joint Genome Institute"/>
            <person name="Sierra-Patev S."/>
            <person name="Min B."/>
            <person name="Naranjo-Ortiz M."/>
            <person name="Looney B."/>
            <person name="Konkel Z."/>
            <person name="Slot J.C."/>
            <person name="Sakamoto Y."/>
            <person name="Steenwyk J.L."/>
            <person name="Rokas A."/>
            <person name="Carro J."/>
            <person name="Camarero S."/>
            <person name="Ferreira P."/>
            <person name="Molpeceres G."/>
            <person name="Ruiz-Duenas F.J."/>
            <person name="Serrano A."/>
            <person name="Henrissat B."/>
            <person name="Drula E."/>
            <person name="Hughes K.W."/>
            <person name="Mata J.L."/>
            <person name="Ishikawa N.K."/>
            <person name="Vargas-Isla R."/>
            <person name="Ushijima S."/>
            <person name="Smith C.A."/>
            <person name="Ahrendt S."/>
            <person name="Andreopoulos W."/>
            <person name="He G."/>
            <person name="Labutti K."/>
            <person name="Lipzen A."/>
            <person name="Ng V."/>
            <person name="Riley R."/>
            <person name="Sandor L."/>
            <person name="Barry K."/>
            <person name="Martinez A.T."/>
            <person name="Xiao Y."/>
            <person name="Gibbons J.G."/>
            <person name="Terashima K."/>
            <person name="Grigoriev I.V."/>
            <person name="Hibbett D.S."/>
        </authorList>
    </citation>
    <scope>NUCLEOTIDE SEQUENCE</scope>
    <source>
        <strain evidence="3">RHP3577 ss4</strain>
    </source>
</reference>
<dbReference type="InterPro" id="IPR011009">
    <property type="entry name" value="Kinase-like_dom_sf"/>
</dbReference>
<dbReference type="SUPFAM" id="SSF56112">
    <property type="entry name" value="Protein kinase-like (PK-like)"/>
    <property type="match status" value="1"/>
</dbReference>
<evidence type="ECO:0000313" key="4">
    <source>
        <dbReference type="Proteomes" id="UP001150217"/>
    </source>
</evidence>
<evidence type="ECO:0000313" key="3">
    <source>
        <dbReference type="EMBL" id="KAJ4463449.1"/>
    </source>
</evidence>
<feature type="domain" description="Protein kinase" evidence="2">
    <location>
        <begin position="353"/>
        <end position="662"/>
    </location>
</feature>
<dbReference type="Gene3D" id="1.10.510.10">
    <property type="entry name" value="Transferase(Phosphotransferase) domain 1"/>
    <property type="match status" value="1"/>
</dbReference>
<evidence type="ECO:0000259" key="2">
    <source>
        <dbReference type="PROSITE" id="PS50011"/>
    </source>
</evidence>
<gene>
    <name evidence="3" type="ORF">C8R41DRAFT_156073</name>
</gene>
<dbReference type="EMBL" id="JANVFT010000165">
    <property type="protein sequence ID" value="KAJ4463449.1"/>
    <property type="molecule type" value="Genomic_DNA"/>
</dbReference>
<dbReference type="InterPro" id="IPR008266">
    <property type="entry name" value="Tyr_kinase_AS"/>
</dbReference>
<feature type="region of interest" description="Disordered" evidence="1">
    <location>
        <begin position="124"/>
        <end position="146"/>
    </location>
</feature>
<dbReference type="PANTHER" id="PTHR38248">
    <property type="entry name" value="FUNK1 6"/>
    <property type="match status" value="1"/>
</dbReference>
<dbReference type="PROSITE" id="PS00109">
    <property type="entry name" value="PROTEIN_KINASE_TYR"/>
    <property type="match status" value="1"/>
</dbReference>
<name>A0ABQ8V084_9AGAR</name>
<dbReference type="Proteomes" id="UP001150217">
    <property type="component" value="Unassembled WGS sequence"/>
</dbReference>
<feature type="compositionally biased region" description="Basic and acidic residues" evidence="1">
    <location>
        <begin position="185"/>
        <end position="197"/>
    </location>
</feature>
<dbReference type="Pfam" id="PF17667">
    <property type="entry name" value="Pkinase_fungal"/>
    <property type="match status" value="2"/>
</dbReference>
<organism evidence="3 4">
    <name type="scientific">Lentinula lateritia</name>
    <dbReference type="NCBI Taxonomy" id="40482"/>
    <lineage>
        <taxon>Eukaryota</taxon>
        <taxon>Fungi</taxon>
        <taxon>Dikarya</taxon>
        <taxon>Basidiomycota</taxon>
        <taxon>Agaricomycotina</taxon>
        <taxon>Agaricomycetes</taxon>
        <taxon>Agaricomycetidae</taxon>
        <taxon>Agaricales</taxon>
        <taxon>Marasmiineae</taxon>
        <taxon>Omphalotaceae</taxon>
        <taxon>Lentinula</taxon>
    </lineage>
</organism>
<dbReference type="PANTHER" id="PTHR38248:SF2">
    <property type="entry name" value="FUNK1 11"/>
    <property type="match status" value="1"/>
</dbReference>
<feature type="region of interest" description="Disordered" evidence="1">
    <location>
        <begin position="166"/>
        <end position="230"/>
    </location>
</feature>
<accession>A0ABQ8V084</accession>
<comment type="caution">
    <text evidence="3">The sequence shown here is derived from an EMBL/GenBank/DDBJ whole genome shotgun (WGS) entry which is preliminary data.</text>
</comment>
<evidence type="ECO:0000256" key="1">
    <source>
        <dbReference type="SAM" id="MobiDB-lite"/>
    </source>
</evidence>